<evidence type="ECO:0000313" key="2">
    <source>
        <dbReference type="Proteomes" id="UP000636800"/>
    </source>
</evidence>
<reference evidence="1 2" key="1">
    <citation type="journal article" date="2020" name="Nat. Food">
        <title>A phased Vanilla planifolia genome enables genetic improvement of flavour and production.</title>
        <authorList>
            <person name="Hasing T."/>
            <person name="Tang H."/>
            <person name="Brym M."/>
            <person name="Khazi F."/>
            <person name="Huang T."/>
            <person name="Chambers A.H."/>
        </authorList>
    </citation>
    <scope>NUCLEOTIDE SEQUENCE [LARGE SCALE GENOMIC DNA]</scope>
    <source>
        <tissue evidence="1">Leaf</tissue>
    </source>
</reference>
<evidence type="ECO:0000313" key="1">
    <source>
        <dbReference type="EMBL" id="KAG0448595.1"/>
    </source>
</evidence>
<gene>
    <name evidence="1" type="ORF">HPP92_027765</name>
</gene>
<proteinExistence type="predicted"/>
<organism evidence="1 2">
    <name type="scientific">Vanilla planifolia</name>
    <name type="common">Vanilla</name>
    <dbReference type="NCBI Taxonomy" id="51239"/>
    <lineage>
        <taxon>Eukaryota</taxon>
        <taxon>Viridiplantae</taxon>
        <taxon>Streptophyta</taxon>
        <taxon>Embryophyta</taxon>
        <taxon>Tracheophyta</taxon>
        <taxon>Spermatophyta</taxon>
        <taxon>Magnoliopsida</taxon>
        <taxon>Liliopsida</taxon>
        <taxon>Asparagales</taxon>
        <taxon>Orchidaceae</taxon>
        <taxon>Vanilloideae</taxon>
        <taxon>Vanilleae</taxon>
        <taxon>Vanilla</taxon>
    </lineage>
</organism>
<dbReference type="AlphaFoldDB" id="A0A835P7T5"/>
<comment type="caution">
    <text evidence="1">The sequence shown here is derived from an EMBL/GenBank/DDBJ whole genome shotgun (WGS) entry which is preliminary data.</text>
</comment>
<dbReference type="OrthoDB" id="1897242at2759"/>
<protein>
    <submittedName>
        <fullName evidence="1">Uncharacterized protein</fullName>
    </submittedName>
</protein>
<keyword evidence="2" id="KW-1185">Reference proteome</keyword>
<sequence length="65" mass="7750">MTTRTPGQSLRVELRSRSHMEWKIFLVLELKNVQDESSLIWLSSSGEKLEIGFYVKDYPRQRTFM</sequence>
<dbReference type="EMBL" id="JADCNL010000305">
    <property type="protein sequence ID" value="KAG0448595.1"/>
    <property type="molecule type" value="Genomic_DNA"/>
</dbReference>
<accession>A0A835P7T5</accession>
<dbReference type="Proteomes" id="UP000636800">
    <property type="component" value="Unassembled WGS sequence"/>
</dbReference>
<name>A0A835P7T5_VANPL</name>